<dbReference type="Proteomes" id="UP000652219">
    <property type="component" value="Unassembled WGS sequence"/>
</dbReference>
<protein>
    <submittedName>
        <fullName evidence="1">Uncharacterized protein</fullName>
    </submittedName>
</protein>
<feature type="non-terminal residue" evidence="1">
    <location>
        <position position="1"/>
    </location>
</feature>
<name>A0A8H6MRG7_9PEZI</name>
<dbReference type="EMBL" id="WIGN01000178">
    <property type="protein sequence ID" value="KAF6805578.1"/>
    <property type="molecule type" value="Genomic_DNA"/>
</dbReference>
<evidence type="ECO:0000313" key="2">
    <source>
        <dbReference type="Proteomes" id="UP000652219"/>
    </source>
</evidence>
<accession>A0A8H6MRG7</accession>
<sequence length="318" mass="36084">RNKDDTRDDKELENGIIKGNENVKAWAEASASRIDESLSKVPLKGIATRIALEPLLGKTGKDGYLYTAPGVRDKFKRFADLEGPVGREGGANNRFERSPAWIISCRPDIQLVDDRIDEHSPLPVPWDNIRRNQYNRRHDFVVFLEQERDSANWDTMKGLKVKAATMVDSANPPLGNRLHVAESINLHPLFVKHQRDRGFVDWTQERLDEVTSEGAPDIFKRIGDEILKKTGKVFDARPVDGLLDDSFTYTLLHEFFHLTYFGRMSDDKDDGAYGWMNNVNAKSRKNPDLYAIIGAVINLLHNEGKKYRVSAEGHVRAA</sequence>
<comment type="caution">
    <text evidence="1">The sequence shown here is derived from an EMBL/GenBank/DDBJ whole genome shotgun (WGS) entry which is preliminary data.</text>
</comment>
<reference evidence="1 2" key="1">
    <citation type="journal article" date="2020" name="Phytopathology">
        <title>Genome Sequence Resources of Colletotrichum truncatum, C. plurivorum, C. musicola, and C. sojae: Four Species Pathogenic to Soybean (Glycine max).</title>
        <authorList>
            <person name="Rogerio F."/>
            <person name="Boufleur T.R."/>
            <person name="Ciampi-Guillardi M."/>
            <person name="Sukno S.A."/>
            <person name="Thon M.R."/>
            <person name="Massola Junior N.S."/>
            <person name="Baroncelli R."/>
        </authorList>
    </citation>
    <scope>NUCLEOTIDE SEQUENCE [LARGE SCALE GENOMIC DNA]</scope>
    <source>
        <strain evidence="1 2">LFN0009</strain>
    </source>
</reference>
<keyword evidence="2" id="KW-1185">Reference proteome</keyword>
<organism evidence="1 2">
    <name type="scientific">Colletotrichum sojae</name>
    <dbReference type="NCBI Taxonomy" id="2175907"/>
    <lineage>
        <taxon>Eukaryota</taxon>
        <taxon>Fungi</taxon>
        <taxon>Dikarya</taxon>
        <taxon>Ascomycota</taxon>
        <taxon>Pezizomycotina</taxon>
        <taxon>Sordariomycetes</taxon>
        <taxon>Hypocreomycetidae</taxon>
        <taxon>Glomerellales</taxon>
        <taxon>Glomerellaceae</taxon>
        <taxon>Colletotrichum</taxon>
        <taxon>Colletotrichum orchidearum species complex</taxon>
    </lineage>
</organism>
<proteinExistence type="predicted"/>
<evidence type="ECO:0000313" key="1">
    <source>
        <dbReference type="EMBL" id="KAF6805578.1"/>
    </source>
</evidence>
<dbReference type="AlphaFoldDB" id="A0A8H6MRG7"/>
<gene>
    <name evidence="1" type="ORF">CSOJ01_09377</name>
</gene>